<dbReference type="Pfam" id="PF08666">
    <property type="entry name" value="SAF"/>
    <property type="match status" value="1"/>
</dbReference>
<dbReference type="Pfam" id="PF03447">
    <property type="entry name" value="NAD_binding_3"/>
    <property type="match status" value="1"/>
</dbReference>
<dbReference type="Pfam" id="PF21135">
    <property type="entry name" value="DRL_cat"/>
    <property type="match status" value="1"/>
</dbReference>
<protein>
    <submittedName>
        <fullName evidence="4">SAF domain-containing protein</fullName>
    </submittedName>
</protein>
<gene>
    <name evidence="4" type="ORF">ACFO4L_02345</name>
</gene>
<dbReference type="SUPFAM" id="SSF51735">
    <property type="entry name" value="NAD(P)-binding Rossmann-fold domains"/>
    <property type="match status" value="1"/>
</dbReference>
<sequence>MTNIGISGTGFIATGLYKRLQQDEEFTVSGVLTRRRTENVTHMSSAVLTNDIAALTASADIIVECSGDVHHGTEVIEEAHRMGLPVVTMNAELQVTTGSHFAKTGYITEAEGDQPGSLAALRENVLAMGFRPLVYGNIKGFLNINPSKQDMLYWADKKGLRLSKVTSFTDGTKVQIEQVLTANGLQADILRQGLTGETVEDVETGGQYLAEQVTGRPISDYVICASGPPGVFITASHDSNQTAALDYFKLGPGPNYTLTTPFHLCHLEIVKTLRRVKNGEPPLLTNSTDPKISAAAIAKRQLEPGEMIAEGCGSFAVRGEAVKTNLHPDHIPIGLIKDAVIKKSVAAGEIIRITDLELPSSRALSIWKSIHAALEVR</sequence>
<evidence type="ECO:0000313" key="5">
    <source>
        <dbReference type="Proteomes" id="UP001595896"/>
    </source>
</evidence>
<dbReference type="PANTHER" id="PTHR37850:SF1">
    <property type="entry name" value="SAF DOMAIN PROTEIN"/>
    <property type="match status" value="1"/>
</dbReference>
<feature type="domain" description="SAF" evidence="2">
    <location>
        <begin position="296"/>
        <end position="357"/>
    </location>
</feature>
<evidence type="ECO:0000259" key="1">
    <source>
        <dbReference type="Pfam" id="PF03447"/>
    </source>
</evidence>
<dbReference type="InterPro" id="IPR048423">
    <property type="entry name" value="DRL_cat"/>
</dbReference>
<accession>A0ABV9NRV0</accession>
<organism evidence="4 5">
    <name type="scientific">Bacillus daqingensis</name>
    <dbReference type="NCBI Taxonomy" id="872396"/>
    <lineage>
        <taxon>Bacteria</taxon>
        <taxon>Bacillati</taxon>
        <taxon>Bacillota</taxon>
        <taxon>Bacilli</taxon>
        <taxon>Bacillales</taxon>
        <taxon>Bacillaceae</taxon>
        <taxon>Bacillus</taxon>
    </lineage>
</organism>
<reference evidence="5" key="1">
    <citation type="journal article" date="2019" name="Int. J. Syst. Evol. Microbiol.">
        <title>The Global Catalogue of Microorganisms (GCM) 10K type strain sequencing project: providing services to taxonomists for standard genome sequencing and annotation.</title>
        <authorList>
            <consortium name="The Broad Institute Genomics Platform"/>
            <consortium name="The Broad Institute Genome Sequencing Center for Infectious Disease"/>
            <person name="Wu L."/>
            <person name="Ma J."/>
        </authorList>
    </citation>
    <scope>NUCLEOTIDE SEQUENCE [LARGE SCALE GENOMIC DNA]</scope>
    <source>
        <strain evidence="5">JCM 12165</strain>
    </source>
</reference>
<comment type="caution">
    <text evidence="4">The sequence shown here is derived from an EMBL/GenBank/DDBJ whole genome shotgun (WGS) entry which is preliminary data.</text>
</comment>
<dbReference type="EMBL" id="JBHSGK010000003">
    <property type="protein sequence ID" value="MFC4735415.1"/>
    <property type="molecule type" value="Genomic_DNA"/>
</dbReference>
<feature type="domain" description="Aspartate/homoserine dehydrogenase NAD-binding" evidence="1">
    <location>
        <begin position="8"/>
        <end position="93"/>
    </location>
</feature>
<evidence type="ECO:0000259" key="2">
    <source>
        <dbReference type="Pfam" id="PF08666"/>
    </source>
</evidence>
<dbReference type="InterPro" id="IPR013974">
    <property type="entry name" value="SAF"/>
</dbReference>
<evidence type="ECO:0000313" key="4">
    <source>
        <dbReference type="EMBL" id="MFC4735415.1"/>
    </source>
</evidence>
<dbReference type="Proteomes" id="UP001595896">
    <property type="component" value="Unassembled WGS sequence"/>
</dbReference>
<feature type="domain" description="Oxidoreductase DRL-like catalytic" evidence="3">
    <location>
        <begin position="112"/>
        <end position="269"/>
    </location>
</feature>
<dbReference type="InterPro" id="IPR005106">
    <property type="entry name" value="Asp/hSer_DH_NAD-bd"/>
</dbReference>
<keyword evidence="5" id="KW-1185">Reference proteome</keyword>
<dbReference type="PANTHER" id="PTHR37850">
    <property type="entry name" value="STRU PROTEIN"/>
    <property type="match status" value="1"/>
</dbReference>
<proteinExistence type="predicted"/>
<dbReference type="Gene3D" id="3.40.50.720">
    <property type="entry name" value="NAD(P)-binding Rossmann-like Domain"/>
    <property type="match status" value="1"/>
</dbReference>
<evidence type="ECO:0000259" key="3">
    <source>
        <dbReference type="Pfam" id="PF21135"/>
    </source>
</evidence>
<dbReference type="InterPro" id="IPR036291">
    <property type="entry name" value="NAD(P)-bd_dom_sf"/>
</dbReference>
<name>A0ABV9NRV0_9BACI</name>
<dbReference type="RefSeq" id="WP_377908038.1">
    <property type="nucleotide sequence ID" value="NZ_JBHSGK010000003.1"/>
</dbReference>